<dbReference type="PANTHER" id="PTHR38600">
    <property type="entry name" value="TRANSCRIPTIONAL REGULATORY PROTEIN"/>
    <property type="match status" value="1"/>
</dbReference>
<dbReference type="GO" id="GO:0003677">
    <property type="term" value="F:DNA binding"/>
    <property type="evidence" value="ECO:0007669"/>
    <property type="project" value="UniProtKB-KW"/>
</dbReference>
<feature type="domain" description="HTH arsR-type" evidence="1">
    <location>
        <begin position="1"/>
        <end position="91"/>
    </location>
</feature>
<evidence type="ECO:0000259" key="1">
    <source>
        <dbReference type="PROSITE" id="PS50987"/>
    </source>
</evidence>
<dbReference type="InterPro" id="IPR036388">
    <property type="entry name" value="WH-like_DNA-bd_sf"/>
</dbReference>
<dbReference type="CDD" id="cd00090">
    <property type="entry name" value="HTH_ARSR"/>
    <property type="match status" value="1"/>
</dbReference>
<dbReference type="InterPro" id="IPR036390">
    <property type="entry name" value="WH_DNA-bd_sf"/>
</dbReference>
<keyword evidence="3" id="KW-1185">Reference proteome</keyword>
<dbReference type="Proteomes" id="UP000199310">
    <property type="component" value="Unassembled WGS sequence"/>
</dbReference>
<dbReference type="RefSeq" id="WP_089897075.1">
    <property type="nucleotide sequence ID" value="NZ_FOJG01000002.1"/>
</dbReference>
<name>A0A1I0S577_9BACT</name>
<evidence type="ECO:0000313" key="3">
    <source>
        <dbReference type="Proteomes" id="UP000199310"/>
    </source>
</evidence>
<dbReference type="Gene3D" id="1.10.10.10">
    <property type="entry name" value="Winged helix-like DNA-binding domain superfamily/Winged helix DNA-binding domain"/>
    <property type="match status" value="1"/>
</dbReference>
<protein>
    <submittedName>
        <fullName evidence="2">DNA-binding transcriptional regulator, ArsR family</fullName>
    </submittedName>
</protein>
<dbReference type="GO" id="GO:0003700">
    <property type="term" value="F:DNA-binding transcription factor activity"/>
    <property type="evidence" value="ECO:0007669"/>
    <property type="project" value="InterPro"/>
</dbReference>
<dbReference type="NCBIfam" id="NF033788">
    <property type="entry name" value="HTH_metalloreg"/>
    <property type="match status" value="1"/>
</dbReference>
<accession>A0A1I0S577</accession>
<dbReference type="PROSITE" id="PS50987">
    <property type="entry name" value="HTH_ARSR_2"/>
    <property type="match status" value="1"/>
</dbReference>
<dbReference type="EMBL" id="FOJG01000002">
    <property type="protein sequence ID" value="SEW50009.1"/>
    <property type="molecule type" value="Genomic_DNA"/>
</dbReference>
<keyword evidence="2" id="KW-0238">DNA-binding</keyword>
<organism evidence="2 3">
    <name type="scientific">Chitinophaga arvensicola</name>
    <dbReference type="NCBI Taxonomy" id="29529"/>
    <lineage>
        <taxon>Bacteria</taxon>
        <taxon>Pseudomonadati</taxon>
        <taxon>Bacteroidota</taxon>
        <taxon>Chitinophagia</taxon>
        <taxon>Chitinophagales</taxon>
        <taxon>Chitinophagaceae</taxon>
        <taxon>Chitinophaga</taxon>
    </lineage>
</organism>
<dbReference type="SMART" id="SM00418">
    <property type="entry name" value="HTH_ARSR"/>
    <property type="match status" value="1"/>
</dbReference>
<proteinExistence type="predicted"/>
<dbReference type="SUPFAM" id="SSF46785">
    <property type="entry name" value="Winged helix' DNA-binding domain"/>
    <property type="match status" value="1"/>
</dbReference>
<dbReference type="PANTHER" id="PTHR38600:SF2">
    <property type="entry name" value="SLL0088 PROTEIN"/>
    <property type="match status" value="1"/>
</dbReference>
<dbReference type="PRINTS" id="PR00778">
    <property type="entry name" value="HTHARSR"/>
</dbReference>
<dbReference type="AlphaFoldDB" id="A0A1I0S577"/>
<reference evidence="3" key="1">
    <citation type="submission" date="2016-10" db="EMBL/GenBank/DDBJ databases">
        <authorList>
            <person name="Varghese N."/>
            <person name="Submissions S."/>
        </authorList>
    </citation>
    <scope>NUCLEOTIDE SEQUENCE [LARGE SCALE GENOMIC DNA]</scope>
    <source>
        <strain evidence="3">DSM 3695</strain>
    </source>
</reference>
<dbReference type="Pfam" id="PF01022">
    <property type="entry name" value="HTH_5"/>
    <property type="match status" value="1"/>
</dbReference>
<evidence type="ECO:0000313" key="2">
    <source>
        <dbReference type="EMBL" id="SEW50009.1"/>
    </source>
</evidence>
<dbReference type="InterPro" id="IPR001845">
    <property type="entry name" value="HTH_ArsR_DNA-bd_dom"/>
</dbReference>
<dbReference type="OrthoDB" id="9799175at2"/>
<sequence length="107" mass="12524">MAQPTLDTFQVIADPSRREMLRLLSEDSLTINSLAENFDMSRPAVSKHVKILHAAGFISIRDIGRERYCTLKQEGFRELQEWISYFDKFWTSKLKKLETLLNKKMSN</sequence>
<dbReference type="STRING" id="29529.SAMN04488122_3661"/>
<dbReference type="InterPro" id="IPR011991">
    <property type="entry name" value="ArsR-like_HTH"/>
</dbReference>
<gene>
    <name evidence="2" type="ORF">SAMN04488122_3661</name>
</gene>